<evidence type="ECO:0000313" key="2">
    <source>
        <dbReference type="Proteomes" id="UP000593966"/>
    </source>
</evidence>
<reference evidence="1 2" key="1">
    <citation type="submission" date="2020-02" db="EMBL/GenBank/DDBJ databases">
        <title>Tigecycline-resistant Acinetobacter species from pigs and migratory birds.</title>
        <authorList>
            <person name="Chen C."/>
            <person name="Sun J."/>
            <person name="Liao X.-P."/>
            <person name="Liu Y.-H."/>
        </authorList>
    </citation>
    <scope>NUCLEOTIDE SEQUENCE [LARGE SCALE GENOMIC DNA]</scope>
    <source>
        <strain evidence="1 2">YH12207_T</strain>
    </source>
</reference>
<accession>A0A7S7AHN0</accession>
<dbReference type="AlphaFoldDB" id="A0A7S7AHN0"/>
<keyword evidence="2" id="KW-1185">Reference proteome</keyword>
<evidence type="ECO:0000313" key="1">
    <source>
        <dbReference type="EMBL" id="QOW45856.1"/>
    </source>
</evidence>
<dbReference type="EMBL" id="CP048659">
    <property type="protein sequence ID" value="QOW45856.1"/>
    <property type="molecule type" value="Genomic_DNA"/>
</dbReference>
<organism evidence="1 2">
    <name type="scientific">Acinetobacter piscicola</name>
    <dbReference type="NCBI Taxonomy" id="2006115"/>
    <lineage>
        <taxon>Bacteria</taxon>
        <taxon>Pseudomonadati</taxon>
        <taxon>Pseudomonadota</taxon>
        <taxon>Gammaproteobacteria</taxon>
        <taxon>Moraxellales</taxon>
        <taxon>Moraxellaceae</taxon>
        <taxon>Acinetobacter</taxon>
    </lineage>
</organism>
<dbReference type="RefSeq" id="WP_180047058.1">
    <property type="nucleotide sequence ID" value="NZ_CP048659.1"/>
</dbReference>
<dbReference type="Proteomes" id="UP000593966">
    <property type="component" value="Chromosome"/>
</dbReference>
<protein>
    <submittedName>
        <fullName evidence="1">Uncharacterized protein</fullName>
    </submittedName>
</protein>
<sequence length="82" mass="9748">MRYKIIDIYHHNNTQHYIAKCLKQNSPQYITLESQRTLCKELDIIDVDLTMNQATWATGEKIALNILHKFDHLEKLYDLNES</sequence>
<name>A0A7S7AHN0_9GAMM</name>
<gene>
    <name evidence="1" type="ORF">G0028_08090</name>
</gene>
<proteinExistence type="predicted"/>